<evidence type="ECO:0000256" key="1">
    <source>
        <dbReference type="ARBA" id="ARBA00022676"/>
    </source>
</evidence>
<sequence>MVITCLMGGLGNQMFQYAFGLRTAQALQQELKLSKLILESKLAAQLRNFTHRQYELDVFGLNVPFASTSETLSSLILATLPGSRSFILREQSNVESILSLMLHSAKSVLCWGYWQSENWFKPIAPLLRQQFIFQRPLSPRSQQYAEAIQRSHNAVFIHIRRGDYVSNPNANKHHGFIGEIYYRKAIDQMHQQLDAPEFFVFSDDMGWVRSNLGPAMSSATYIEGNTGANSWQDMYLMSLCQFAIIANSSFSWWGAWLNPSTTKTVIAPKQWFASPNVSSKTIVPENWLLL</sequence>
<comment type="caution">
    <text evidence="3">The sequence shown here is derived from an EMBL/GenBank/DDBJ whole genome shotgun (WGS) entry which is preliminary data.</text>
</comment>
<dbReference type="InterPro" id="IPR002516">
    <property type="entry name" value="Glyco_trans_11"/>
</dbReference>
<gene>
    <name evidence="3" type="ORF">GCM10023189_25060</name>
</gene>
<evidence type="ECO:0000313" key="4">
    <source>
        <dbReference type="Proteomes" id="UP001501175"/>
    </source>
</evidence>
<dbReference type="Proteomes" id="UP001501175">
    <property type="component" value="Unassembled WGS sequence"/>
</dbReference>
<dbReference type="CDD" id="cd11301">
    <property type="entry name" value="Fut1_Fut2_like"/>
    <property type="match status" value="1"/>
</dbReference>
<name>A0ABP8MU99_9BACT</name>
<evidence type="ECO:0000313" key="3">
    <source>
        <dbReference type="EMBL" id="GAA4456207.1"/>
    </source>
</evidence>
<evidence type="ECO:0000256" key="2">
    <source>
        <dbReference type="ARBA" id="ARBA00022679"/>
    </source>
</evidence>
<dbReference type="Gene3D" id="3.40.50.11350">
    <property type="match status" value="1"/>
</dbReference>
<dbReference type="PANTHER" id="PTHR11927">
    <property type="entry name" value="GALACTOSIDE 2-L-FUCOSYLTRANSFERASE"/>
    <property type="match status" value="1"/>
</dbReference>
<keyword evidence="1" id="KW-0328">Glycosyltransferase</keyword>
<reference evidence="4" key="1">
    <citation type="journal article" date="2019" name="Int. J. Syst. Evol. Microbiol.">
        <title>The Global Catalogue of Microorganisms (GCM) 10K type strain sequencing project: providing services to taxonomists for standard genome sequencing and annotation.</title>
        <authorList>
            <consortium name="The Broad Institute Genomics Platform"/>
            <consortium name="The Broad Institute Genome Sequencing Center for Infectious Disease"/>
            <person name="Wu L."/>
            <person name="Ma J."/>
        </authorList>
    </citation>
    <scope>NUCLEOTIDE SEQUENCE [LARGE SCALE GENOMIC DNA]</scope>
    <source>
        <strain evidence="4">JCM 17927</strain>
    </source>
</reference>
<dbReference type="EMBL" id="BAABHD010000028">
    <property type="protein sequence ID" value="GAA4456207.1"/>
    <property type="molecule type" value="Genomic_DNA"/>
</dbReference>
<dbReference type="Pfam" id="PF01531">
    <property type="entry name" value="Glyco_transf_11"/>
    <property type="match status" value="1"/>
</dbReference>
<accession>A0ABP8MU99</accession>
<organism evidence="3 4">
    <name type="scientific">Nibrella saemangeumensis</name>
    <dbReference type="NCBI Taxonomy" id="1084526"/>
    <lineage>
        <taxon>Bacteria</taxon>
        <taxon>Pseudomonadati</taxon>
        <taxon>Bacteroidota</taxon>
        <taxon>Cytophagia</taxon>
        <taxon>Cytophagales</taxon>
        <taxon>Spirosomataceae</taxon>
        <taxon>Nibrella</taxon>
    </lineage>
</organism>
<dbReference type="PANTHER" id="PTHR11927:SF9">
    <property type="entry name" value="L-FUCOSYLTRANSFERASE"/>
    <property type="match status" value="1"/>
</dbReference>
<keyword evidence="2" id="KW-0808">Transferase</keyword>
<protein>
    <submittedName>
        <fullName evidence="3">Alpha-1,2-fucosyltransferase</fullName>
    </submittedName>
</protein>
<proteinExistence type="predicted"/>
<keyword evidence="4" id="KW-1185">Reference proteome</keyword>